<dbReference type="Proteomes" id="UP001195483">
    <property type="component" value="Unassembled WGS sequence"/>
</dbReference>
<dbReference type="AlphaFoldDB" id="A0AAE0SRW6"/>
<reference evidence="1" key="1">
    <citation type="journal article" date="2021" name="Genome Biol. Evol.">
        <title>A High-Quality Reference Genome for a Parasitic Bivalve with Doubly Uniparental Inheritance (Bivalvia: Unionida).</title>
        <authorList>
            <person name="Smith C.H."/>
        </authorList>
    </citation>
    <scope>NUCLEOTIDE SEQUENCE</scope>
    <source>
        <strain evidence="1">CHS0354</strain>
    </source>
</reference>
<keyword evidence="2" id="KW-1185">Reference proteome</keyword>
<comment type="caution">
    <text evidence="1">The sequence shown here is derived from an EMBL/GenBank/DDBJ whole genome shotgun (WGS) entry which is preliminary data.</text>
</comment>
<name>A0AAE0SRW6_9BIVA</name>
<accession>A0AAE0SRW6</accession>
<evidence type="ECO:0000313" key="2">
    <source>
        <dbReference type="Proteomes" id="UP001195483"/>
    </source>
</evidence>
<sequence length="82" mass="9058">MTHVTCTLGGYSVLTVSKSATLSAANVLLNEHIESIQIVFMYPKDNVLDDPFCNHPLANSTVAHEEWPDMETLLKVKQSTVI</sequence>
<dbReference type="EMBL" id="JAEAOA010000940">
    <property type="protein sequence ID" value="KAK3596575.1"/>
    <property type="molecule type" value="Genomic_DNA"/>
</dbReference>
<protein>
    <submittedName>
        <fullName evidence="1">Uncharacterized protein</fullName>
    </submittedName>
</protein>
<organism evidence="1 2">
    <name type="scientific">Potamilus streckersoni</name>
    <dbReference type="NCBI Taxonomy" id="2493646"/>
    <lineage>
        <taxon>Eukaryota</taxon>
        <taxon>Metazoa</taxon>
        <taxon>Spiralia</taxon>
        <taxon>Lophotrochozoa</taxon>
        <taxon>Mollusca</taxon>
        <taxon>Bivalvia</taxon>
        <taxon>Autobranchia</taxon>
        <taxon>Heteroconchia</taxon>
        <taxon>Palaeoheterodonta</taxon>
        <taxon>Unionida</taxon>
        <taxon>Unionoidea</taxon>
        <taxon>Unionidae</taxon>
        <taxon>Ambleminae</taxon>
        <taxon>Lampsilini</taxon>
        <taxon>Potamilus</taxon>
    </lineage>
</organism>
<reference evidence="1" key="2">
    <citation type="journal article" date="2021" name="Genome Biol. Evol.">
        <title>Developing a high-quality reference genome for a parasitic bivalve with doubly uniparental inheritance (Bivalvia: Unionida).</title>
        <authorList>
            <person name="Smith C.H."/>
        </authorList>
    </citation>
    <scope>NUCLEOTIDE SEQUENCE</scope>
    <source>
        <strain evidence="1">CHS0354</strain>
        <tissue evidence="1">Mantle</tissue>
    </source>
</reference>
<reference evidence="1" key="3">
    <citation type="submission" date="2023-05" db="EMBL/GenBank/DDBJ databases">
        <authorList>
            <person name="Smith C.H."/>
        </authorList>
    </citation>
    <scope>NUCLEOTIDE SEQUENCE</scope>
    <source>
        <strain evidence="1">CHS0354</strain>
        <tissue evidence="1">Mantle</tissue>
    </source>
</reference>
<evidence type="ECO:0000313" key="1">
    <source>
        <dbReference type="EMBL" id="KAK3596575.1"/>
    </source>
</evidence>
<gene>
    <name evidence="1" type="ORF">CHS0354_015108</name>
</gene>
<proteinExistence type="predicted"/>